<dbReference type="PANTHER" id="PTHR11409:SF43">
    <property type="entry name" value="ADENOSINE DEAMINASE"/>
    <property type="match status" value="1"/>
</dbReference>
<dbReference type="SUPFAM" id="SSF51556">
    <property type="entry name" value="Metallo-dependent hydrolases"/>
    <property type="match status" value="1"/>
</dbReference>
<protein>
    <recommendedName>
        <fullName evidence="3">adenosine deaminase</fullName>
        <ecNumber evidence="3">3.5.4.4</ecNumber>
    </recommendedName>
</protein>
<accession>A0A1K1MJ26</accession>
<evidence type="ECO:0000256" key="4">
    <source>
        <dbReference type="ARBA" id="ARBA00022723"/>
    </source>
</evidence>
<proteinExistence type="inferred from homology"/>
<dbReference type="Pfam" id="PF00962">
    <property type="entry name" value="A_deaminase"/>
    <property type="match status" value="1"/>
</dbReference>
<dbReference type="InterPro" id="IPR001365">
    <property type="entry name" value="A_deaminase_dom"/>
</dbReference>
<dbReference type="GO" id="GO:0046872">
    <property type="term" value="F:metal ion binding"/>
    <property type="evidence" value="ECO:0007669"/>
    <property type="project" value="UniProtKB-KW"/>
</dbReference>
<reference evidence="8 9" key="1">
    <citation type="submission" date="2016-11" db="EMBL/GenBank/DDBJ databases">
        <authorList>
            <person name="Jaros S."/>
            <person name="Januszkiewicz K."/>
            <person name="Wedrychowicz H."/>
        </authorList>
    </citation>
    <scope>NUCLEOTIDE SEQUENCE [LARGE SCALE GENOMIC DNA]</scope>
    <source>
        <strain evidence="8 9">YL228</strain>
    </source>
</reference>
<dbReference type="InterPro" id="IPR006330">
    <property type="entry name" value="Ado/ade_deaminase"/>
</dbReference>
<evidence type="ECO:0000256" key="5">
    <source>
        <dbReference type="ARBA" id="ARBA00022801"/>
    </source>
</evidence>
<evidence type="ECO:0000256" key="1">
    <source>
        <dbReference type="ARBA" id="ARBA00001947"/>
    </source>
</evidence>
<evidence type="ECO:0000256" key="6">
    <source>
        <dbReference type="ARBA" id="ARBA00022833"/>
    </source>
</evidence>
<dbReference type="AlphaFoldDB" id="A0A1K1MJ26"/>
<dbReference type="Proteomes" id="UP000183461">
    <property type="component" value="Unassembled WGS sequence"/>
</dbReference>
<keyword evidence="4" id="KW-0479">Metal-binding</keyword>
<dbReference type="NCBIfam" id="TIGR01430">
    <property type="entry name" value="aden_deam"/>
    <property type="match status" value="1"/>
</dbReference>
<dbReference type="GO" id="GO:0005829">
    <property type="term" value="C:cytosol"/>
    <property type="evidence" value="ECO:0007669"/>
    <property type="project" value="TreeGrafter"/>
</dbReference>
<evidence type="ECO:0000313" key="8">
    <source>
        <dbReference type="EMBL" id="SFW23097.1"/>
    </source>
</evidence>
<name>A0A1K1MJ26_RUMFL</name>
<keyword evidence="5" id="KW-0378">Hydrolase</keyword>
<dbReference type="PANTHER" id="PTHR11409">
    <property type="entry name" value="ADENOSINE DEAMINASE"/>
    <property type="match status" value="1"/>
</dbReference>
<dbReference type="Gene3D" id="3.20.20.140">
    <property type="entry name" value="Metal-dependent hydrolases"/>
    <property type="match status" value="1"/>
</dbReference>
<evidence type="ECO:0000313" key="9">
    <source>
        <dbReference type="Proteomes" id="UP000183461"/>
    </source>
</evidence>
<comment type="cofactor">
    <cofactor evidence="1">
        <name>Zn(2+)</name>
        <dbReference type="ChEBI" id="CHEBI:29105"/>
    </cofactor>
</comment>
<dbReference type="EMBL" id="FPIP01000002">
    <property type="protein sequence ID" value="SFW23097.1"/>
    <property type="molecule type" value="Genomic_DNA"/>
</dbReference>
<keyword evidence="6" id="KW-0862">Zinc</keyword>
<evidence type="ECO:0000256" key="3">
    <source>
        <dbReference type="ARBA" id="ARBA00012784"/>
    </source>
</evidence>
<dbReference type="RefSeq" id="WP_072299611.1">
    <property type="nucleotide sequence ID" value="NZ_FPIP01000002.1"/>
</dbReference>
<dbReference type="GO" id="GO:0006154">
    <property type="term" value="P:adenosine catabolic process"/>
    <property type="evidence" value="ECO:0007669"/>
    <property type="project" value="TreeGrafter"/>
</dbReference>
<dbReference type="InterPro" id="IPR032466">
    <property type="entry name" value="Metal_Hydrolase"/>
</dbReference>
<dbReference type="GO" id="GO:0004000">
    <property type="term" value="F:adenosine deaminase activity"/>
    <property type="evidence" value="ECO:0007669"/>
    <property type="project" value="UniProtKB-ARBA"/>
</dbReference>
<evidence type="ECO:0000259" key="7">
    <source>
        <dbReference type="Pfam" id="PF00962"/>
    </source>
</evidence>
<dbReference type="GO" id="GO:0043103">
    <property type="term" value="P:hypoxanthine salvage"/>
    <property type="evidence" value="ECO:0007669"/>
    <property type="project" value="TreeGrafter"/>
</dbReference>
<sequence>MEKAVAPKKFADKYIELHLHLDGAVTSDIARKLAKIQGIPLPHDDAELEKQLTVPNDCESLNDFLKCFALPLSFMQTKEGLSEAVRLVSENIRSQGVIYAEIRFAPQLHTEKGMTQEDAVKAALKGISETELKVNLILCCMRGEGNEAANNETLELAKKYLVKDGGVVAIDLAGAEALFPTENYRGLFKKAKKANIPFTIHAGEADGSESVKLAVEYGASRIGHGVRSYEDAEVVQTLKEKGIALEMCPTSNRQTHAVEDMSQYPFMDYLNNGLAVTLNTDDMGIEGTTLADEFRYMEKSFGLTAEQEKQILENAVDSAFTTDEVKAQLRKELGS</sequence>
<dbReference type="GO" id="GO:0046103">
    <property type="term" value="P:inosine biosynthetic process"/>
    <property type="evidence" value="ECO:0007669"/>
    <property type="project" value="TreeGrafter"/>
</dbReference>
<comment type="similarity">
    <text evidence="2">Belongs to the metallo-dependent hydrolases superfamily. Adenosine and AMP deaminases family.</text>
</comment>
<organism evidence="8 9">
    <name type="scientific">Ruminococcus flavefaciens</name>
    <dbReference type="NCBI Taxonomy" id="1265"/>
    <lineage>
        <taxon>Bacteria</taxon>
        <taxon>Bacillati</taxon>
        <taxon>Bacillota</taxon>
        <taxon>Clostridia</taxon>
        <taxon>Eubacteriales</taxon>
        <taxon>Oscillospiraceae</taxon>
        <taxon>Ruminococcus</taxon>
    </lineage>
</organism>
<gene>
    <name evidence="8" type="ORF">SAMN02910280_1254</name>
</gene>
<dbReference type="EC" id="3.5.4.4" evidence="3"/>
<feature type="domain" description="Adenosine deaminase" evidence="7">
    <location>
        <begin position="15"/>
        <end position="333"/>
    </location>
</feature>
<evidence type="ECO:0000256" key="2">
    <source>
        <dbReference type="ARBA" id="ARBA00006676"/>
    </source>
</evidence>